<reference evidence="9 10" key="1">
    <citation type="submission" date="2019-04" db="EMBL/GenBank/DDBJ databases">
        <authorList>
            <consortium name="Pathogen Informatics"/>
        </authorList>
    </citation>
    <scope>NUCLEOTIDE SEQUENCE [LARGE SCALE GENOMIC DNA]</scope>
    <source>
        <strain evidence="9 10">NCTC9185</strain>
    </source>
</reference>
<dbReference type="GO" id="GO:0008830">
    <property type="term" value="F:dTDP-4-dehydrorhamnose 3,5-epimerase activity"/>
    <property type="evidence" value="ECO:0007669"/>
    <property type="project" value="UniProtKB-EC"/>
</dbReference>
<dbReference type="Gene3D" id="2.60.120.10">
    <property type="entry name" value="Jelly Rolls"/>
    <property type="match status" value="1"/>
</dbReference>
<evidence type="ECO:0000256" key="7">
    <source>
        <dbReference type="ARBA" id="ARBA00033311"/>
    </source>
</evidence>
<feature type="site" description="Participates in a stacking interaction with the thymidine ring of dTDP-4-oxo-6-deoxyglucose" evidence="8">
    <location>
        <position position="56"/>
    </location>
</feature>
<dbReference type="Pfam" id="PF00908">
    <property type="entry name" value="dTDP_sugar_isom"/>
    <property type="match status" value="1"/>
</dbReference>
<name>A0A4U9CY43_RAOTE</name>
<protein>
    <recommendedName>
        <fullName evidence="4">dTDP-4-dehydrorhamnose 3,5-epimerase</fullName>
        <ecNumber evidence="3">5.1.3.13</ecNumber>
    </recommendedName>
    <alternativeName>
        <fullName evidence="6">Thymidine diphospho-4-keto-rhamnose 3,5-epimerase</fullName>
    </alternativeName>
    <alternativeName>
        <fullName evidence="5">dTDP-4-keto-6-deoxyglucose 3,5-epimerase</fullName>
    </alternativeName>
    <alternativeName>
        <fullName evidence="7">dTDP-6-deoxy-D-xylo-4-hexulose 3,5-epimerase</fullName>
    </alternativeName>
</protein>
<proteinExistence type="predicted"/>
<evidence type="ECO:0000313" key="10">
    <source>
        <dbReference type="Proteomes" id="UP000339249"/>
    </source>
</evidence>
<gene>
    <name evidence="9" type="primary">rmlC</name>
    <name evidence="9" type="ORF">NCTC9185_02159</name>
</gene>
<organism evidence="9 10">
    <name type="scientific">Raoultella terrigena</name>
    <name type="common">Klebsiella terrigena</name>
    <dbReference type="NCBI Taxonomy" id="577"/>
    <lineage>
        <taxon>Bacteria</taxon>
        <taxon>Pseudomonadati</taxon>
        <taxon>Pseudomonadota</taxon>
        <taxon>Gammaproteobacteria</taxon>
        <taxon>Enterobacterales</taxon>
        <taxon>Enterobacteriaceae</taxon>
        <taxon>Klebsiella/Raoultella group</taxon>
        <taxon>Raoultella</taxon>
    </lineage>
</organism>
<evidence type="ECO:0000256" key="3">
    <source>
        <dbReference type="ARBA" id="ARBA00012098"/>
    </source>
</evidence>
<keyword evidence="9" id="KW-0413">Isomerase</keyword>
<dbReference type="EC" id="5.1.3.13" evidence="3"/>
<accession>A0A4U9CY43</accession>
<evidence type="ECO:0000256" key="5">
    <source>
        <dbReference type="ARBA" id="ARBA00029758"/>
    </source>
</evidence>
<evidence type="ECO:0000256" key="2">
    <source>
        <dbReference type="ARBA" id="ARBA00001997"/>
    </source>
</evidence>
<evidence type="ECO:0000313" key="9">
    <source>
        <dbReference type="EMBL" id="VTN10241.1"/>
    </source>
</evidence>
<sequence length="97" mass="11481">MLLLIFVKSHQLLVNGKVFFSLRRIKPNFGSPQASHMVSSCYLKSLIFEYKCTDYYNPINEACLFWNDPDIDIRWPIEEPLLSEKDRQGKRLKELFP</sequence>
<evidence type="ECO:0000256" key="8">
    <source>
        <dbReference type="PIRSR" id="PIRSR600888-3"/>
    </source>
</evidence>
<dbReference type="AlphaFoldDB" id="A0A4U9CY43"/>
<dbReference type="EMBL" id="CABDVU010000001">
    <property type="protein sequence ID" value="VTN10241.1"/>
    <property type="molecule type" value="Genomic_DNA"/>
</dbReference>
<evidence type="ECO:0000256" key="6">
    <source>
        <dbReference type="ARBA" id="ARBA00031424"/>
    </source>
</evidence>
<dbReference type="InterPro" id="IPR000888">
    <property type="entry name" value="RmlC-like"/>
</dbReference>
<evidence type="ECO:0000256" key="4">
    <source>
        <dbReference type="ARBA" id="ARBA00019595"/>
    </source>
</evidence>
<dbReference type="InterPro" id="IPR014710">
    <property type="entry name" value="RmlC-like_jellyroll"/>
</dbReference>
<dbReference type="InterPro" id="IPR011051">
    <property type="entry name" value="RmlC_Cupin_sf"/>
</dbReference>
<dbReference type="Proteomes" id="UP000339249">
    <property type="component" value="Unassembled WGS sequence"/>
</dbReference>
<comment type="catalytic activity">
    <reaction evidence="1">
        <text>dTDP-4-dehydro-6-deoxy-alpha-D-glucose = dTDP-4-dehydro-beta-L-rhamnose</text>
        <dbReference type="Rhea" id="RHEA:16969"/>
        <dbReference type="ChEBI" id="CHEBI:57649"/>
        <dbReference type="ChEBI" id="CHEBI:62830"/>
        <dbReference type="EC" id="5.1.3.13"/>
    </reaction>
</comment>
<evidence type="ECO:0000256" key="1">
    <source>
        <dbReference type="ARBA" id="ARBA00001298"/>
    </source>
</evidence>
<dbReference type="SUPFAM" id="SSF51182">
    <property type="entry name" value="RmlC-like cupins"/>
    <property type="match status" value="1"/>
</dbReference>
<comment type="function">
    <text evidence="2">Catalyzes the epimerization of the C3' and C5'positions of dTDP-6-deoxy-D-xylo-4-hexulose, forming dTDP-6-deoxy-L-lyxo-4-hexulose.</text>
</comment>